<dbReference type="Pfam" id="PF13443">
    <property type="entry name" value="HTH_26"/>
    <property type="match status" value="1"/>
</dbReference>
<dbReference type="Gene3D" id="1.10.260.40">
    <property type="entry name" value="lambda repressor-like DNA-binding domains"/>
    <property type="match status" value="1"/>
</dbReference>
<protein>
    <recommendedName>
        <fullName evidence="1">HTH cro/C1-type domain-containing protein</fullName>
    </recommendedName>
</protein>
<dbReference type="InterPro" id="IPR010982">
    <property type="entry name" value="Lambda_DNA-bd_dom_sf"/>
</dbReference>
<evidence type="ECO:0000259" key="1">
    <source>
        <dbReference type="PROSITE" id="PS50943"/>
    </source>
</evidence>
<proteinExistence type="predicted"/>
<dbReference type="EMBL" id="CAKKMG010000085">
    <property type="protein sequence ID" value="CAH0289861.1"/>
    <property type="molecule type" value="Genomic_DNA"/>
</dbReference>
<dbReference type="SUPFAM" id="SSF47413">
    <property type="entry name" value="lambda repressor-like DNA-binding domains"/>
    <property type="match status" value="1"/>
</dbReference>
<dbReference type="RefSeq" id="WP_355483577.1">
    <property type="nucleotide sequence ID" value="NZ_CAKKMG010000085.1"/>
</dbReference>
<dbReference type="Proteomes" id="UP000789326">
    <property type="component" value="Unassembled WGS sequence"/>
</dbReference>
<dbReference type="PROSITE" id="PS50943">
    <property type="entry name" value="HTH_CROC1"/>
    <property type="match status" value="1"/>
</dbReference>
<name>A0A9W4PI13_9BACI</name>
<evidence type="ECO:0000313" key="3">
    <source>
        <dbReference type="Proteomes" id="UP000789326"/>
    </source>
</evidence>
<organism evidence="2 3">
    <name type="scientific">Peribacillus simplex</name>
    <dbReference type="NCBI Taxonomy" id="1478"/>
    <lineage>
        <taxon>Bacteria</taxon>
        <taxon>Bacillati</taxon>
        <taxon>Bacillota</taxon>
        <taxon>Bacilli</taxon>
        <taxon>Bacillales</taxon>
        <taxon>Bacillaceae</taxon>
        <taxon>Peribacillus</taxon>
    </lineage>
</organism>
<dbReference type="CDD" id="cd00093">
    <property type="entry name" value="HTH_XRE"/>
    <property type="match status" value="1"/>
</dbReference>
<comment type="caution">
    <text evidence="2">The sequence shown here is derived from an EMBL/GenBank/DDBJ whole genome shotgun (WGS) entry which is preliminary data.</text>
</comment>
<reference evidence="2" key="1">
    <citation type="submission" date="2021-11" db="EMBL/GenBank/DDBJ databases">
        <authorList>
            <person name="Bulgarelli D."/>
        </authorList>
    </citation>
    <scope>NUCLEOTIDE SEQUENCE</scope>
    <source>
        <strain evidence="2">Bi133</strain>
    </source>
</reference>
<evidence type="ECO:0000313" key="2">
    <source>
        <dbReference type="EMBL" id="CAH0289861.1"/>
    </source>
</evidence>
<accession>A0A9W4PI13</accession>
<dbReference type="GO" id="GO:0003677">
    <property type="term" value="F:DNA binding"/>
    <property type="evidence" value="ECO:0007669"/>
    <property type="project" value="InterPro"/>
</dbReference>
<dbReference type="AlphaFoldDB" id="A0A9W4PI13"/>
<dbReference type="InterPro" id="IPR001387">
    <property type="entry name" value="Cro/C1-type_HTH"/>
</dbReference>
<feature type="domain" description="HTH cro/C1-type" evidence="1">
    <location>
        <begin position="38"/>
        <end position="73"/>
    </location>
</feature>
<gene>
    <name evidence="2" type="ORF">SRABI133_04200</name>
</gene>
<sequence>MAEKRERRKAKSIVPSYKPMDITLIKRDKNRTDLKKDLGISPSTLAKMSNGEYVALDVIALICEYLECSISEVVEFIEKKEDAV</sequence>